<evidence type="ECO:0000256" key="2">
    <source>
        <dbReference type="ARBA" id="ARBA00022448"/>
    </source>
</evidence>
<dbReference type="GO" id="GO:0005921">
    <property type="term" value="C:gap junction"/>
    <property type="evidence" value="ECO:0007669"/>
    <property type="project" value="UniProtKB-UniRule"/>
</dbReference>
<dbReference type="AlphaFoldDB" id="A0A6J8DS12"/>
<comment type="similarity">
    <text evidence="9">Belongs to the pannexin family.</text>
</comment>
<sequence length="268" mass="31711">MFWLAFSGYSSLNIKKLLRMTDDITLSHGNTKNELIQRTVQYLQKYLKIRNCLNIQYKTWEGPRELLAAYGFHKGNFLVFIFLMTSLLYVISTVGQIVMVDILLGVDFKTLGFDVLSRVYNDKSISDHRRFPTVTFCDFDIRQMTNIQTWTVQCSLPINLFSEIIFITDWFILVFMTIVNTTYLLYHLISTVLPCRAEIYIRKFMEVDGERVSKYQKIPEHELEKQRDFIHCYLRRDGVFLIWLMSNKVNQVVAGEIVNNLWKNYQSE</sequence>
<evidence type="ECO:0000256" key="8">
    <source>
        <dbReference type="ARBA" id="ARBA00023303"/>
    </source>
</evidence>
<keyword evidence="7 9" id="KW-0472">Membrane</keyword>
<dbReference type="PANTHER" id="PTHR11893">
    <property type="entry name" value="INNEXIN"/>
    <property type="match status" value="1"/>
</dbReference>
<dbReference type="GO" id="GO:0005243">
    <property type="term" value="F:gap junction channel activity"/>
    <property type="evidence" value="ECO:0007669"/>
    <property type="project" value="TreeGrafter"/>
</dbReference>
<keyword evidence="11" id="KW-1185">Reference proteome</keyword>
<evidence type="ECO:0000256" key="3">
    <source>
        <dbReference type="ARBA" id="ARBA00022475"/>
    </source>
</evidence>
<accession>A0A6J8DS12</accession>
<dbReference type="GO" id="GO:0034220">
    <property type="term" value="P:monoatomic ion transmembrane transport"/>
    <property type="evidence" value="ECO:0007669"/>
    <property type="project" value="UniProtKB-KW"/>
</dbReference>
<evidence type="ECO:0000256" key="7">
    <source>
        <dbReference type="ARBA" id="ARBA00023136"/>
    </source>
</evidence>
<feature type="transmembrane region" description="Helical" evidence="9">
    <location>
        <begin position="77"/>
        <end position="99"/>
    </location>
</feature>
<dbReference type="PROSITE" id="PS51013">
    <property type="entry name" value="PANNEXIN"/>
    <property type="match status" value="1"/>
</dbReference>
<name>A0A6J8DS12_MYTCO</name>
<proteinExistence type="inferred from homology"/>
<evidence type="ECO:0000256" key="1">
    <source>
        <dbReference type="ARBA" id="ARBA00004651"/>
    </source>
</evidence>
<dbReference type="Pfam" id="PF00876">
    <property type="entry name" value="Innexin"/>
    <property type="match status" value="1"/>
</dbReference>
<evidence type="ECO:0000313" key="10">
    <source>
        <dbReference type="EMBL" id="CAC5410879.1"/>
    </source>
</evidence>
<gene>
    <name evidence="9" type="primary">inx</name>
    <name evidence="10" type="ORF">MCOR_44035</name>
</gene>
<evidence type="ECO:0000256" key="6">
    <source>
        <dbReference type="ARBA" id="ARBA00023065"/>
    </source>
</evidence>
<evidence type="ECO:0000313" key="11">
    <source>
        <dbReference type="Proteomes" id="UP000507470"/>
    </source>
</evidence>
<keyword evidence="6 9" id="KW-0406">Ion transport</keyword>
<dbReference type="InterPro" id="IPR000990">
    <property type="entry name" value="Innexin"/>
</dbReference>
<dbReference type="OrthoDB" id="5867527at2759"/>
<evidence type="ECO:0000256" key="5">
    <source>
        <dbReference type="ARBA" id="ARBA00022989"/>
    </source>
</evidence>
<protein>
    <recommendedName>
        <fullName evidence="9">Innexin</fullName>
    </recommendedName>
</protein>
<comment type="function">
    <text evidence="9">Structural component of the gap junctions.</text>
</comment>
<keyword evidence="5 9" id="KW-1133">Transmembrane helix</keyword>
<dbReference type="EMBL" id="CACVKT020007820">
    <property type="protein sequence ID" value="CAC5410879.1"/>
    <property type="molecule type" value="Genomic_DNA"/>
</dbReference>
<dbReference type="Proteomes" id="UP000507470">
    <property type="component" value="Unassembled WGS sequence"/>
</dbReference>
<evidence type="ECO:0000256" key="9">
    <source>
        <dbReference type="RuleBase" id="RU010713"/>
    </source>
</evidence>
<keyword evidence="3" id="KW-1003">Cell membrane</keyword>
<keyword evidence="4 9" id="KW-0812">Transmembrane</keyword>
<feature type="transmembrane region" description="Helical" evidence="9">
    <location>
        <begin position="164"/>
        <end position="186"/>
    </location>
</feature>
<dbReference type="GO" id="GO:0005886">
    <property type="term" value="C:plasma membrane"/>
    <property type="evidence" value="ECO:0007669"/>
    <property type="project" value="UniProtKB-SubCell"/>
</dbReference>
<keyword evidence="2 9" id="KW-0813">Transport</keyword>
<comment type="caution">
    <text evidence="9">Lacks conserved residue(s) required for the propagation of feature annotation.</text>
</comment>
<dbReference type="PANTHER" id="PTHR11893:SF36">
    <property type="entry name" value="INNEXIN-5"/>
    <property type="match status" value="1"/>
</dbReference>
<keyword evidence="8 9" id="KW-0407">Ion channel</keyword>
<organism evidence="10 11">
    <name type="scientific">Mytilus coruscus</name>
    <name type="common">Sea mussel</name>
    <dbReference type="NCBI Taxonomy" id="42192"/>
    <lineage>
        <taxon>Eukaryota</taxon>
        <taxon>Metazoa</taxon>
        <taxon>Spiralia</taxon>
        <taxon>Lophotrochozoa</taxon>
        <taxon>Mollusca</taxon>
        <taxon>Bivalvia</taxon>
        <taxon>Autobranchia</taxon>
        <taxon>Pteriomorphia</taxon>
        <taxon>Mytilida</taxon>
        <taxon>Mytiloidea</taxon>
        <taxon>Mytilidae</taxon>
        <taxon>Mytilinae</taxon>
        <taxon>Mytilus</taxon>
    </lineage>
</organism>
<dbReference type="PRINTS" id="PR01262">
    <property type="entry name" value="INNEXIN"/>
</dbReference>
<comment type="subcellular location">
    <subcellularLocation>
        <location evidence="1 9">Cell membrane</location>
        <topology evidence="1 9">Multi-pass membrane protein</topology>
    </subcellularLocation>
</comment>
<reference evidence="10 11" key="1">
    <citation type="submission" date="2020-06" db="EMBL/GenBank/DDBJ databases">
        <authorList>
            <person name="Li R."/>
            <person name="Bekaert M."/>
        </authorList>
    </citation>
    <scope>NUCLEOTIDE SEQUENCE [LARGE SCALE GENOMIC DNA]</scope>
    <source>
        <strain evidence="11">wild</strain>
    </source>
</reference>
<evidence type="ECO:0000256" key="4">
    <source>
        <dbReference type="ARBA" id="ARBA00022692"/>
    </source>
</evidence>